<protein>
    <submittedName>
        <fullName evidence="1">Uncharacterized protein</fullName>
    </submittedName>
</protein>
<proteinExistence type="evidence at transcript level"/>
<name>A9NT51_PICSI</name>
<dbReference type="EMBL" id="EF084495">
    <property type="protein sequence ID" value="ABK23812.1"/>
    <property type="molecule type" value="mRNA"/>
</dbReference>
<dbReference type="AlphaFoldDB" id="A9NT51"/>
<evidence type="ECO:0000313" key="1">
    <source>
        <dbReference type="EMBL" id="ABK23812.1"/>
    </source>
</evidence>
<accession>A9NT51</accession>
<sequence>MWQIRENRFNFRLNCQTKERICMIYGVQYPLHKFNFLASYG</sequence>
<reference evidence="1" key="1">
    <citation type="journal article" date="2008" name="BMC Genomics">
        <title>A conifer genomics resource of 200,000 spruce (Picea spp.) ESTs and 6,464 high-quality, sequence-finished full-length cDNAs for Sitka spruce (Picea sitchensis).</title>
        <authorList>
            <person name="Ralph S.G."/>
            <person name="Chun H.J."/>
            <person name="Kolosova N."/>
            <person name="Cooper D."/>
            <person name="Oddy C."/>
            <person name="Ritland C.E."/>
            <person name="Kirkpatrick R."/>
            <person name="Moore R."/>
            <person name="Barber S."/>
            <person name="Holt R.A."/>
            <person name="Jones S.J."/>
            <person name="Marra M.A."/>
            <person name="Douglas C.J."/>
            <person name="Ritland K."/>
            <person name="Bohlmann J."/>
        </authorList>
    </citation>
    <scope>NUCLEOTIDE SEQUENCE</scope>
    <source>
        <tissue evidence="1">Green portion of the leader tissue</tissue>
    </source>
</reference>
<organism evidence="1">
    <name type="scientific">Picea sitchensis</name>
    <name type="common">Sitka spruce</name>
    <name type="synonym">Pinus sitchensis</name>
    <dbReference type="NCBI Taxonomy" id="3332"/>
    <lineage>
        <taxon>Eukaryota</taxon>
        <taxon>Viridiplantae</taxon>
        <taxon>Streptophyta</taxon>
        <taxon>Embryophyta</taxon>
        <taxon>Tracheophyta</taxon>
        <taxon>Spermatophyta</taxon>
        <taxon>Pinopsida</taxon>
        <taxon>Pinidae</taxon>
        <taxon>Conifers I</taxon>
        <taxon>Pinales</taxon>
        <taxon>Pinaceae</taxon>
        <taxon>Picea</taxon>
    </lineage>
</organism>